<dbReference type="OrthoDB" id="8810742at2"/>
<protein>
    <submittedName>
        <fullName evidence="1">Uncharacterized protein</fullName>
    </submittedName>
</protein>
<dbReference type="AlphaFoldDB" id="A0A235EHX6"/>
<reference evidence="1 2" key="1">
    <citation type="submission" date="2017-07" db="EMBL/GenBank/DDBJ databases">
        <title>Acidovorax KNDSW TSA 6 genome sequence and assembly.</title>
        <authorList>
            <person name="Mayilraj S."/>
        </authorList>
    </citation>
    <scope>NUCLEOTIDE SEQUENCE [LARGE SCALE GENOMIC DNA]</scope>
    <source>
        <strain evidence="1 2">KNDSW-TSA6</strain>
    </source>
</reference>
<evidence type="ECO:0000313" key="2">
    <source>
        <dbReference type="Proteomes" id="UP000215441"/>
    </source>
</evidence>
<organism evidence="1 2">
    <name type="scientific">Acidovorax kalamii</name>
    <dbReference type="NCBI Taxonomy" id="2004485"/>
    <lineage>
        <taxon>Bacteria</taxon>
        <taxon>Pseudomonadati</taxon>
        <taxon>Pseudomonadota</taxon>
        <taxon>Betaproteobacteria</taxon>
        <taxon>Burkholderiales</taxon>
        <taxon>Comamonadaceae</taxon>
        <taxon>Acidovorax</taxon>
    </lineage>
</organism>
<dbReference type="Proteomes" id="UP000215441">
    <property type="component" value="Unassembled WGS sequence"/>
</dbReference>
<evidence type="ECO:0000313" key="1">
    <source>
        <dbReference type="EMBL" id="OYD48590.1"/>
    </source>
</evidence>
<proteinExistence type="predicted"/>
<gene>
    <name evidence="1" type="ORF">CBY09_17275</name>
</gene>
<dbReference type="EMBL" id="NOIG01000011">
    <property type="protein sequence ID" value="OYD48590.1"/>
    <property type="molecule type" value="Genomic_DNA"/>
</dbReference>
<comment type="caution">
    <text evidence="1">The sequence shown here is derived from an EMBL/GenBank/DDBJ whole genome shotgun (WGS) entry which is preliminary data.</text>
</comment>
<dbReference type="RefSeq" id="WP_094290830.1">
    <property type="nucleotide sequence ID" value="NZ_NOIG01000011.1"/>
</dbReference>
<sequence length="167" mass="18038">MNGTRTLKLACLALATALLGGGAWLAQRGLKQLAWERQQFAQLQQGLESARSLVPEVQRREQLVRSIKDVSQQVERMGFDPSQWGERRLRRAVAPATRVEAAQFLGELGRGGAGQIFVADVFEIGTVSPEASLFQPPLPGDHGLLLGVTGTLHFQTASVSPSPKVTP</sequence>
<name>A0A235EHX6_9BURK</name>
<keyword evidence="2" id="KW-1185">Reference proteome</keyword>
<accession>A0A235EHX6</accession>